<name>A0ABQ1J1J4_9PROT</name>
<dbReference type="PROSITE" id="PS50975">
    <property type="entry name" value="ATP_GRASP"/>
    <property type="match status" value="1"/>
</dbReference>
<sequence>MSSPTILILVREPTADSEALALALARQGAHALIRRPEALTVAIDGRSLTILDADGAPVTVDAALGWTSLAARDAGLWLLRALEQAGVPVMNRAAALDGGQLKPVGSLVLAAHGLPHARTVLAGADADPDMLITTLGLPMVVKPCLGTKGGGVRLITDRTDLVALLAAAAAGRLPLYLQEHVPNAGVDLRIQCVDYRPSYAFRRHAAPGAFVTNLHAGGRAELVTPIAPALAALAMAAARAFDAPIAGVDLIESPDRGPVILEVNMTPGFFTAAVLAGDQRVMIEPAARAAADAIARGLIRMAATRRRGATLGHGTAA</sequence>
<dbReference type="Gene3D" id="3.30.470.20">
    <property type="entry name" value="ATP-grasp fold, B domain"/>
    <property type="match status" value="1"/>
</dbReference>
<dbReference type="Gene3D" id="3.40.50.20">
    <property type="match status" value="1"/>
</dbReference>
<proteinExistence type="predicted"/>
<dbReference type="Proteomes" id="UP000603352">
    <property type="component" value="Unassembled WGS sequence"/>
</dbReference>
<feature type="domain" description="ATP-grasp" evidence="2">
    <location>
        <begin position="106"/>
        <end position="303"/>
    </location>
</feature>
<dbReference type="InterPro" id="IPR013651">
    <property type="entry name" value="ATP-grasp_RimK-type"/>
</dbReference>
<evidence type="ECO:0000313" key="4">
    <source>
        <dbReference type="Proteomes" id="UP000603352"/>
    </source>
</evidence>
<keyword evidence="1" id="KW-0547">Nucleotide-binding</keyword>
<reference evidence="4" key="1">
    <citation type="journal article" date="2019" name="Int. J. Syst. Evol. Microbiol.">
        <title>The Global Catalogue of Microorganisms (GCM) 10K type strain sequencing project: providing services to taxonomists for standard genome sequencing and annotation.</title>
        <authorList>
            <consortium name="The Broad Institute Genomics Platform"/>
            <consortium name="The Broad Institute Genome Sequencing Center for Infectious Disease"/>
            <person name="Wu L."/>
            <person name="Ma J."/>
        </authorList>
    </citation>
    <scope>NUCLEOTIDE SEQUENCE [LARGE SCALE GENOMIC DNA]</scope>
    <source>
        <strain evidence="4">CGMCC 1.10188</strain>
    </source>
</reference>
<dbReference type="InterPro" id="IPR013815">
    <property type="entry name" value="ATP_grasp_subdomain_1"/>
</dbReference>
<keyword evidence="4" id="KW-1185">Reference proteome</keyword>
<evidence type="ECO:0000256" key="1">
    <source>
        <dbReference type="PROSITE-ProRule" id="PRU00409"/>
    </source>
</evidence>
<dbReference type="SUPFAM" id="SSF56059">
    <property type="entry name" value="Glutathione synthetase ATP-binding domain-like"/>
    <property type="match status" value="1"/>
</dbReference>
<organism evidence="3 4">
    <name type="scientific">Tistrella bauzanensis</name>
    <dbReference type="NCBI Taxonomy" id="657419"/>
    <lineage>
        <taxon>Bacteria</taxon>
        <taxon>Pseudomonadati</taxon>
        <taxon>Pseudomonadota</taxon>
        <taxon>Alphaproteobacteria</taxon>
        <taxon>Geminicoccales</taxon>
        <taxon>Geminicoccaceae</taxon>
        <taxon>Tistrella</taxon>
    </lineage>
</organism>
<dbReference type="Gene3D" id="3.30.1490.20">
    <property type="entry name" value="ATP-grasp fold, A domain"/>
    <property type="match status" value="1"/>
</dbReference>
<dbReference type="PANTHER" id="PTHR21621:SF0">
    <property type="entry name" value="BETA-CITRYLGLUTAMATE SYNTHASE B-RELATED"/>
    <property type="match status" value="1"/>
</dbReference>
<dbReference type="PANTHER" id="PTHR21621">
    <property type="entry name" value="RIBOSOMAL PROTEIN S6 MODIFICATION PROTEIN"/>
    <property type="match status" value="1"/>
</dbReference>
<protein>
    <recommendedName>
        <fullName evidence="2">ATP-grasp domain-containing protein</fullName>
    </recommendedName>
</protein>
<evidence type="ECO:0000259" key="2">
    <source>
        <dbReference type="PROSITE" id="PS50975"/>
    </source>
</evidence>
<dbReference type="EMBL" id="BMDZ01000073">
    <property type="protein sequence ID" value="GGB57645.1"/>
    <property type="molecule type" value="Genomic_DNA"/>
</dbReference>
<gene>
    <name evidence="3" type="ORF">GCM10011505_43160</name>
</gene>
<dbReference type="InterPro" id="IPR011761">
    <property type="entry name" value="ATP-grasp"/>
</dbReference>
<keyword evidence="1" id="KW-0067">ATP-binding</keyword>
<evidence type="ECO:0000313" key="3">
    <source>
        <dbReference type="EMBL" id="GGB57645.1"/>
    </source>
</evidence>
<comment type="caution">
    <text evidence="3">The sequence shown here is derived from an EMBL/GenBank/DDBJ whole genome shotgun (WGS) entry which is preliminary data.</text>
</comment>
<accession>A0ABQ1J1J4</accession>
<dbReference type="Pfam" id="PF08443">
    <property type="entry name" value="RimK"/>
    <property type="match status" value="1"/>
</dbReference>
<dbReference type="RefSeq" id="WP_188581810.1">
    <property type="nucleotide sequence ID" value="NZ_BMDZ01000073.1"/>
</dbReference>